<evidence type="ECO:0000259" key="1">
    <source>
        <dbReference type="Pfam" id="PF08240"/>
    </source>
</evidence>
<dbReference type="PANTHER" id="PTHR43482:SF1">
    <property type="entry name" value="PROTEIN AST1-RELATED"/>
    <property type="match status" value="1"/>
</dbReference>
<dbReference type="InterPro" id="IPR052585">
    <property type="entry name" value="Lipid_raft_assoc_Zn_ADH"/>
</dbReference>
<dbReference type="OrthoDB" id="9792162at2"/>
<keyword evidence="3" id="KW-1185">Reference proteome</keyword>
<dbReference type="Pfam" id="PF08240">
    <property type="entry name" value="ADH_N"/>
    <property type="match status" value="1"/>
</dbReference>
<accession>A0A1I0WM63</accession>
<dbReference type="RefSeq" id="WP_090234564.1">
    <property type="nucleotide sequence ID" value="NZ_FOJW01000003.1"/>
</dbReference>
<dbReference type="InterPro" id="IPR013154">
    <property type="entry name" value="ADH-like_N"/>
</dbReference>
<dbReference type="Proteomes" id="UP000198642">
    <property type="component" value="Unassembled WGS sequence"/>
</dbReference>
<reference evidence="2 3" key="1">
    <citation type="submission" date="2016-10" db="EMBL/GenBank/DDBJ databases">
        <authorList>
            <person name="de Groot N.N."/>
        </authorList>
    </citation>
    <scope>NUCLEOTIDE SEQUENCE [LARGE SCALE GENOMIC DNA]</scope>
    <source>
        <strain evidence="2 3">CGMCC 1.3702</strain>
    </source>
</reference>
<dbReference type="Gene3D" id="3.90.180.10">
    <property type="entry name" value="Medium-chain alcohol dehydrogenases, catalytic domain"/>
    <property type="match status" value="1"/>
</dbReference>
<proteinExistence type="predicted"/>
<dbReference type="STRING" id="237679.SAMN04488072_103142"/>
<dbReference type="AlphaFoldDB" id="A0A1I0WM63"/>
<name>A0A1I0WM63_9BACI</name>
<protein>
    <submittedName>
        <fullName evidence="2">Alcohol dehydrogenase GroES-like domain-containing protein</fullName>
    </submittedName>
</protein>
<dbReference type="SUPFAM" id="SSF50129">
    <property type="entry name" value="GroES-like"/>
    <property type="match status" value="1"/>
</dbReference>
<dbReference type="PANTHER" id="PTHR43482">
    <property type="entry name" value="PROTEIN AST1-RELATED"/>
    <property type="match status" value="1"/>
</dbReference>
<dbReference type="EMBL" id="FOJW01000003">
    <property type="protein sequence ID" value="SFA89842.1"/>
    <property type="molecule type" value="Genomic_DNA"/>
</dbReference>
<evidence type="ECO:0000313" key="2">
    <source>
        <dbReference type="EMBL" id="SFA89842.1"/>
    </source>
</evidence>
<evidence type="ECO:0000313" key="3">
    <source>
        <dbReference type="Proteomes" id="UP000198642"/>
    </source>
</evidence>
<dbReference type="InterPro" id="IPR011032">
    <property type="entry name" value="GroES-like_sf"/>
</dbReference>
<sequence>MRRIKVMAAAAGLQPVVKIRSDFFKDMVIESPQLLGNEVSGIVVEVGSDVTSISKGDHVIGWTTFSAHAEYVVVNPNQVVKKPSHMSWEESGALSASGQTALMALDGINISKEDTLLIYVAAGGSWNNGCPTC</sequence>
<organism evidence="2 3">
    <name type="scientific">Lentibacillus halodurans</name>
    <dbReference type="NCBI Taxonomy" id="237679"/>
    <lineage>
        <taxon>Bacteria</taxon>
        <taxon>Bacillati</taxon>
        <taxon>Bacillota</taxon>
        <taxon>Bacilli</taxon>
        <taxon>Bacillales</taxon>
        <taxon>Bacillaceae</taxon>
        <taxon>Lentibacillus</taxon>
    </lineage>
</organism>
<feature type="domain" description="Alcohol dehydrogenase-like N-terminal" evidence="1">
    <location>
        <begin position="19"/>
        <end position="83"/>
    </location>
</feature>
<gene>
    <name evidence="2" type="ORF">SAMN04488072_103142</name>
</gene>
<dbReference type="Gene3D" id="3.40.50.720">
    <property type="entry name" value="NAD(P)-binding Rossmann-like Domain"/>
    <property type="match status" value="1"/>
</dbReference>